<evidence type="ECO:0000313" key="4">
    <source>
        <dbReference type="Proteomes" id="UP000701698"/>
    </source>
</evidence>
<feature type="transmembrane region" description="Helical" evidence="1">
    <location>
        <begin position="12"/>
        <end position="35"/>
    </location>
</feature>
<protein>
    <submittedName>
        <fullName evidence="3">Phosphodiester glycosidase family protein</fullName>
    </submittedName>
</protein>
<organism evidence="3 4">
    <name type="scientific">candidate division WWE3 bacterium</name>
    <dbReference type="NCBI Taxonomy" id="2053526"/>
    <lineage>
        <taxon>Bacteria</taxon>
        <taxon>Katanobacteria</taxon>
    </lineage>
</organism>
<keyword evidence="3" id="KW-0326">Glycosidase</keyword>
<evidence type="ECO:0000256" key="1">
    <source>
        <dbReference type="SAM" id="Phobius"/>
    </source>
</evidence>
<keyword evidence="1" id="KW-0812">Transmembrane</keyword>
<dbReference type="InterPro" id="IPR018711">
    <property type="entry name" value="NAGPA"/>
</dbReference>
<gene>
    <name evidence="3" type="ORF">KC571_00030</name>
</gene>
<name>A0A955LG67_UNCKA</name>
<proteinExistence type="predicted"/>
<accession>A0A955LG67</accession>
<dbReference type="Pfam" id="PF09992">
    <property type="entry name" value="NAGPA"/>
    <property type="match status" value="1"/>
</dbReference>
<dbReference type="AlphaFoldDB" id="A0A955LG67"/>
<keyword evidence="1" id="KW-1133">Transmembrane helix</keyword>
<dbReference type="PANTHER" id="PTHR40446">
    <property type="entry name" value="N-ACETYLGLUCOSAMINE-1-PHOSPHODIESTER ALPHA-N-ACETYLGLUCOSAMINIDASE"/>
    <property type="match status" value="1"/>
</dbReference>
<sequence length="425" mass="46101">MMNKLPIPPKRPILRYFFTLVAAVFVVGISGFVVYKVYFLERQVQHLDSSYQSITTDKDKLAEAYDSVLFEDHLLYLETLAIDQSKQTIEAEYEKFKSEAEGERLAKIEAVFATYQETVDKVERNANVGEDTTSVSGKFDSWGQLFLNQEFDNLSGELTSAQDTLDTQYEEYLASLPTPTPTSPPQPTQAPAQNIAGYSYQAVSTSRGTFYVHMIKQKLSDVTIKTISANTNDCDNNCPNKSLAQYVSQVGGFAGIHGTYFCPPDYSQCNGKTYSYDYPFYNSSAGKWLNQNALNWNNLGLMTFSGKSLAYAGANTSYGGGSLTAGVSNFPMLVKGGNVVVGSYSLDSYQSTSKGARGAIGVDDSNVYLVVATGATVPDMAYIMKALGATAALNLDGGGSSAMYISGVYKVGPGRSLPNAIVLVK</sequence>
<reference evidence="3" key="2">
    <citation type="journal article" date="2021" name="Microbiome">
        <title>Successional dynamics and alternative stable states in a saline activated sludge microbial community over 9 years.</title>
        <authorList>
            <person name="Wang Y."/>
            <person name="Ye J."/>
            <person name="Ju F."/>
            <person name="Liu L."/>
            <person name="Boyd J.A."/>
            <person name="Deng Y."/>
            <person name="Parks D.H."/>
            <person name="Jiang X."/>
            <person name="Yin X."/>
            <person name="Woodcroft B.J."/>
            <person name="Tyson G.W."/>
            <person name="Hugenholtz P."/>
            <person name="Polz M.F."/>
            <person name="Zhang T."/>
        </authorList>
    </citation>
    <scope>NUCLEOTIDE SEQUENCE</scope>
    <source>
        <strain evidence="3">HKST-UBA01</strain>
    </source>
</reference>
<dbReference type="EMBL" id="JAGQKX010000001">
    <property type="protein sequence ID" value="MCA9389774.1"/>
    <property type="molecule type" value="Genomic_DNA"/>
</dbReference>
<dbReference type="Proteomes" id="UP000701698">
    <property type="component" value="Unassembled WGS sequence"/>
</dbReference>
<keyword evidence="3" id="KW-0378">Hydrolase</keyword>
<feature type="domain" description="Phosphodiester glycosidase" evidence="2">
    <location>
        <begin position="295"/>
        <end position="423"/>
    </location>
</feature>
<dbReference type="PANTHER" id="PTHR40446:SF2">
    <property type="entry name" value="N-ACETYLGLUCOSAMINE-1-PHOSPHODIESTER ALPHA-N-ACETYLGLUCOSAMINIDASE"/>
    <property type="match status" value="1"/>
</dbReference>
<dbReference type="GO" id="GO:0016798">
    <property type="term" value="F:hydrolase activity, acting on glycosyl bonds"/>
    <property type="evidence" value="ECO:0007669"/>
    <property type="project" value="UniProtKB-KW"/>
</dbReference>
<evidence type="ECO:0000313" key="3">
    <source>
        <dbReference type="EMBL" id="MCA9389774.1"/>
    </source>
</evidence>
<keyword evidence="1" id="KW-0472">Membrane</keyword>
<comment type="caution">
    <text evidence="3">The sequence shown here is derived from an EMBL/GenBank/DDBJ whole genome shotgun (WGS) entry which is preliminary data.</text>
</comment>
<evidence type="ECO:0000259" key="2">
    <source>
        <dbReference type="Pfam" id="PF09992"/>
    </source>
</evidence>
<reference evidence="3" key="1">
    <citation type="submission" date="2020-04" db="EMBL/GenBank/DDBJ databases">
        <authorList>
            <person name="Zhang T."/>
        </authorList>
    </citation>
    <scope>NUCLEOTIDE SEQUENCE</scope>
    <source>
        <strain evidence="3">HKST-UBA01</strain>
    </source>
</reference>